<keyword evidence="8" id="KW-1185">Reference proteome</keyword>
<sequence>MYITMLLIGILSGLITGLLSIGGGIILVFTLMLILPLFTGRTLPMSMIASLAIMQTFFSTLSGGLYYIQSKLVVWNIALFMGLSAFLGGMIGVFLASFSSDFTLRIVFASLAVLAAIIMQIPYKSTMIEDATPFKFTSLSSTLTIIAGLAIGISGGLVGIAAGFLIVPLLIFIYKLPIKKAIGSSLIICFLLAAGSLISKLSISTIPLGYGFTLIIGGTLGAQLGGRITKGLNSLTLKRIAAYSILIISVKLFYDIFNLIL</sequence>
<evidence type="ECO:0000256" key="5">
    <source>
        <dbReference type="ARBA" id="ARBA00023136"/>
    </source>
</evidence>
<reference evidence="7 8" key="1">
    <citation type="journal article" date="2021" name="Microorganisms">
        <title>Bacterial Dimethylsulfoniopropionate Biosynthesis in the East China Sea.</title>
        <authorList>
            <person name="Liu J."/>
            <person name="Zhang Y."/>
            <person name="Liu J."/>
            <person name="Zhong H."/>
            <person name="Williams B.T."/>
            <person name="Zheng Y."/>
            <person name="Curson A.R.J."/>
            <person name="Sun C."/>
            <person name="Sun H."/>
            <person name="Song D."/>
            <person name="Wagner Mackenzie B."/>
            <person name="Bermejo Martinez A."/>
            <person name="Todd J.D."/>
            <person name="Zhang X.H."/>
        </authorList>
    </citation>
    <scope>NUCLEOTIDE SEQUENCE [LARGE SCALE GENOMIC DNA]</scope>
    <source>
        <strain evidence="7 8">ESS08</strain>
    </source>
</reference>
<dbReference type="PANTHER" id="PTHR43701">
    <property type="entry name" value="MEMBRANE TRANSPORTER PROTEIN MJ0441-RELATED"/>
    <property type="match status" value="1"/>
</dbReference>
<feature type="transmembrane region" description="Helical" evidence="6">
    <location>
        <begin position="181"/>
        <end position="203"/>
    </location>
</feature>
<dbReference type="PANTHER" id="PTHR43701:SF13">
    <property type="entry name" value="MEMBRANE TRANSPORTER PROTEIN YRKJ-RELATED"/>
    <property type="match status" value="1"/>
</dbReference>
<evidence type="ECO:0000256" key="1">
    <source>
        <dbReference type="ARBA" id="ARBA00004141"/>
    </source>
</evidence>
<evidence type="ECO:0000256" key="6">
    <source>
        <dbReference type="RuleBase" id="RU363041"/>
    </source>
</evidence>
<dbReference type="Proteomes" id="UP000761411">
    <property type="component" value="Unassembled WGS sequence"/>
</dbReference>
<keyword evidence="3 6" id="KW-0812">Transmembrane</keyword>
<name>A0A944GWS9_9BACI</name>
<feature type="transmembrane region" description="Helical" evidence="6">
    <location>
        <begin position="240"/>
        <end position="260"/>
    </location>
</feature>
<keyword evidence="5 6" id="KW-0472">Membrane</keyword>
<protein>
    <recommendedName>
        <fullName evidence="6">Probable membrane transporter protein</fullName>
    </recommendedName>
</protein>
<evidence type="ECO:0000256" key="4">
    <source>
        <dbReference type="ARBA" id="ARBA00022989"/>
    </source>
</evidence>
<feature type="transmembrane region" description="Helical" evidence="6">
    <location>
        <begin position="209"/>
        <end position="228"/>
    </location>
</feature>
<dbReference type="RefSeq" id="WP_213367256.1">
    <property type="nucleotide sequence ID" value="NZ_QTKX01000001.1"/>
</dbReference>
<organism evidence="7 8">
    <name type="scientific">Mesobacillus boroniphilus</name>
    <dbReference type="NCBI Taxonomy" id="308892"/>
    <lineage>
        <taxon>Bacteria</taxon>
        <taxon>Bacillati</taxon>
        <taxon>Bacillota</taxon>
        <taxon>Bacilli</taxon>
        <taxon>Bacillales</taxon>
        <taxon>Bacillaceae</taxon>
        <taxon>Mesobacillus</taxon>
    </lineage>
</organism>
<feature type="transmembrane region" description="Helical" evidence="6">
    <location>
        <begin position="74"/>
        <end position="95"/>
    </location>
</feature>
<dbReference type="AlphaFoldDB" id="A0A944GWS9"/>
<gene>
    <name evidence="7" type="ORF">DYI25_04520</name>
</gene>
<feature type="transmembrane region" description="Helical" evidence="6">
    <location>
        <begin position="47"/>
        <end position="68"/>
    </location>
</feature>
<dbReference type="Pfam" id="PF01925">
    <property type="entry name" value="TauE"/>
    <property type="match status" value="1"/>
</dbReference>
<evidence type="ECO:0000313" key="7">
    <source>
        <dbReference type="EMBL" id="MBS8263706.1"/>
    </source>
</evidence>
<comment type="caution">
    <text evidence="7">The sequence shown here is derived from an EMBL/GenBank/DDBJ whole genome shotgun (WGS) entry which is preliminary data.</text>
</comment>
<feature type="transmembrane region" description="Helical" evidence="6">
    <location>
        <begin position="102"/>
        <end position="123"/>
    </location>
</feature>
<dbReference type="InterPro" id="IPR002781">
    <property type="entry name" value="TM_pro_TauE-like"/>
</dbReference>
<dbReference type="GO" id="GO:0005886">
    <property type="term" value="C:plasma membrane"/>
    <property type="evidence" value="ECO:0007669"/>
    <property type="project" value="UniProtKB-SubCell"/>
</dbReference>
<feature type="transmembrane region" description="Helical" evidence="6">
    <location>
        <begin position="6"/>
        <end position="35"/>
    </location>
</feature>
<feature type="transmembrane region" description="Helical" evidence="6">
    <location>
        <begin position="143"/>
        <end position="174"/>
    </location>
</feature>
<evidence type="ECO:0000256" key="3">
    <source>
        <dbReference type="ARBA" id="ARBA00022692"/>
    </source>
</evidence>
<evidence type="ECO:0000313" key="8">
    <source>
        <dbReference type="Proteomes" id="UP000761411"/>
    </source>
</evidence>
<comment type="subcellular location">
    <subcellularLocation>
        <location evidence="6">Cell membrane</location>
        <topology evidence="6">Multi-pass membrane protein</topology>
    </subcellularLocation>
    <subcellularLocation>
        <location evidence="1">Membrane</location>
        <topology evidence="1">Multi-pass membrane protein</topology>
    </subcellularLocation>
</comment>
<dbReference type="InterPro" id="IPR051598">
    <property type="entry name" value="TSUP/Inactive_protease-like"/>
</dbReference>
<keyword evidence="4 6" id="KW-1133">Transmembrane helix</keyword>
<proteinExistence type="inferred from homology"/>
<accession>A0A944GWS9</accession>
<keyword evidence="6" id="KW-1003">Cell membrane</keyword>
<dbReference type="EMBL" id="QTKX01000001">
    <property type="protein sequence ID" value="MBS8263706.1"/>
    <property type="molecule type" value="Genomic_DNA"/>
</dbReference>
<evidence type="ECO:0000256" key="2">
    <source>
        <dbReference type="ARBA" id="ARBA00009142"/>
    </source>
</evidence>
<comment type="similarity">
    <text evidence="2 6">Belongs to the 4-toluene sulfonate uptake permease (TSUP) (TC 2.A.102) family.</text>
</comment>